<sequence length="270" mass="31374">MAQTLNQLWDCFSQLRQDIEALLGPTNNDLPRTLAEARARQAPGQADYVALQERLLNLRAYLREFQQQVNDMEPSKTELLSTLTQLQHQIDNAPSRKDYDTAKDNIKQWETFWAETEPELRQLRTQKSEMDSFAAKAADYDRLKSMEATMKVEHDELVGLKKKEQEMEKQTKEFAAKQADYDRLKAIEQQLIANDGEYKDLLRESNQVKSDANELMELRTRSGQMQDDEDELQDLRQQREERRNSQQVSGPSVFTTPEAATEPVDHTTLY</sequence>
<reference evidence="2" key="1">
    <citation type="journal article" date="2021" name="J Fungi (Basel)">
        <title>Virulence traits and population genomics of the black yeast Aureobasidium melanogenum.</title>
        <authorList>
            <person name="Cernosa A."/>
            <person name="Sun X."/>
            <person name="Gostincar C."/>
            <person name="Fang C."/>
            <person name="Gunde-Cimerman N."/>
            <person name="Song Z."/>
        </authorList>
    </citation>
    <scope>NUCLEOTIDE SEQUENCE</scope>
    <source>
        <strain evidence="2">EXF-9911</strain>
    </source>
</reference>
<dbReference type="OrthoDB" id="10467621at2759"/>
<gene>
    <name evidence="2" type="ORF">KCU76_g1783</name>
</gene>
<comment type="caution">
    <text evidence="2">The sequence shown here is derived from an EMBL/GenBank/DDBJ whole genome shotgun (WGS) entry which is preliminary data.</text>
</comment>
<dbReference type="Gene3D" id="1.10.287.1490">
    <property type="match status" value="1"/>
</dbReference>
<evidence type="ECO:0000313" key="3">
    <source>
        <dbReference type="Proteomes" id="UP000779574"/>
    </source>
</evidence>
<dbReference type="EMBL" id="JAHFXF010000040">
    <property type="protein sequence ID" value="KAG9699115.1"/>
    <property type="molecule type" value="Genomic_DNA"/>
</dbReference>
<feature type="region of interest" description="Disordered" evidence="1">
    <location>
        <begin position="219"/>
        <end position="270"/>
    </location>
</feature>
<accession>A0A9P8JEV5</accession>
<dbReference type="Proteomes" id="UP000779574">
    <property type="component" value="Unassembled WGS sequence"/>
</dbReference>
<evidence type="ECO:0000256" key="1">
    <source>
        <dbReference type="SAM" id="MobiDB-lite"/>
    </source>
</evidence>
<feature type="compositionally biased region" description="Basic and acidic residues" evidence="1">
    <location>
        <begin position="233"/>
        <end position="244"/>
    </location>
</feature>
<name>A0A9P8JEV5_AURME</name>
<protein>
    <submittedName>
        <fullName evidence="2">Uncharacterized protein</fullName>
    </submittedName>
</protein>
<evidence type="ECO:0000313" key="2">
    <source>
        <dbReference type="EMBL" id="KAG9699115.1"/>
    </source>
</evidence>
<reference evidence="2" key="2">
    <citation type="submission" date="2021-08" db="EMBL/GenBank/DDBJ databases">
        <authorList>
            <person name="Gostincar C."/>
            <person name="Sun X."/>
            <person name="Song Z."/>
            <person name="Gunde-Cimerman N."/>
        </authorList>
    </citation>
    <scope>NUCLEOTIDE SEQUENCE</scope>
    <source>
        <strain evidence="2">EXF-9911</strain>
    </source>
</reference>
<proteinExistence type="predicted"/>
<dbReference type="AlphaFoldDB" id="A0A9P8JEV5"/>
<feature type="non-terminal residue" evidence="2">
    <location>
        <position position="1"/>
    </location>
</feature>
<organism evidence="2 3">
    <name type="scientific">Aureobasidium melanogenum</name>
    <name type="common">Aureobasidium pullulans var. melanogenum</name>
    <dbReference type="NCBI Taxonomy" id="46634"/>
    <lineage>
        <taxon>Eukaryota</taxon>
        <taxon>Fungi</taxon>
        <taxon>Dikarya</taxon>
        <taxon>Ascomycota</taxon>
        <taxon>Pezizomycotina</taxon>
        <taxon>Dothideomycetes</taxon>
        <taxon>Dothideomycetidae</taxon>
        <taxon>Dothideales</taxon>
        <taxon>Saccotheciaceae</taxon>
        <taxon>Aureobasidium</taxon>
    </lineage>
</organism>